<reference evidence="1 2" key="1">
    <citation type="journal article" date="2012" name="Int. J. Syst. Evol. Microbiol.">
        <title>Vibrio caribbeanicus sp. nov., isolated from the marine sponge Scleritoderma cyanea.</title>
        <authorList>
            <person name="Hoffmann M."/>
            <person name="Monday S.R."/>
            <person name="Allard M.W."/>
            <person name="Strain E.A."/>
            <person name="Whittaker P."/>
            <person name="Naum M."/>
            <person name="McCarthy P.J."/>
            <person name="Lopez J.V."/>
            <person name="Fischer M."/>
            <person name="Brown E.W."/>
        </authorList>
    </citation>
    <scope>NUCLEOTIDE SEQUENCE [LARGE SCALE GENOMIC DNA]</scope>
    <source>
        <strain evidence="1 2">LMG 20546</strain>
    </source>
</reference>
<evidence type="ECO:0000313" key="1">
    <source>
        <dbReference type="EMBL" id="EGA64272.1"/>
    </source>
</evidence>
<dbReference type="RefSeq" id="WP_006880912.1">
    <property type="nucleotide sequence ID" value="NZ_AEVS01000090.1"/>
</dbReference>
<dbReference type="EMBL" id="AEVS01000090">
    <property type="protein sequence ID" value="EGA64272.1"/>
    <property type="molecule type" value="Genomic_DNA"/>
</dbReference>
<dbReference type="STRING" id="945543.VIBR0546_03025"/>
<proteinExistence type="predicted"/>
<organism evidence="1 2">
    <name type="scientific">Vibrio brasiliensis LMG 20546</name>
    <dbReference type="NCBI Taxonomy" id="945543"/>
    <lineage>
        <taxon>Bacteria</taxon>
        <taxon>Pseudomonadati</taxon>
        <taxon>Pseudomonadota</taxon>
        <taxon>Gammaproteobacteria</taxon>
        <taxon>Vibrionales</taxon>
        <taxon>Vibrionaceae</taxon>
        <taxon>Vibrio</taxon>
        <taxon>Vibrio oreintalis group</taxon>
    </lineage>
</organism>
<keyword evidence="2" id="KW-1185">Reference proteome</keyword>
<dbReference type="AlphaFoldDB" id="E8LYI4"/>
<sequence>MKNKALVVIFVGFGLFILIGQQYQLFGSGDPDSFPKLPQSASFPVSTNYDGEWVGRRIDVSGNNMCERTTITGTINDGFAKLTLTYNGTPLKGWVNAESDQLVLFATNRQWDYRFTATVGKNRIQGKWHLTNGPCKGSWYLDKQS</sequence>
<dbReference type="eggNOG" id="ENOG5031KZ8">
    <property type="taxonomic scope" value="Bacteria"/>
</dbReference>
<comment type="caution">
    <text evidence="1">The sequence shown here is derived from an EMBL/GenBank/DDBJ whole genome shotgun (WGS) entry which is preliminary data.</text>
</comment>
<name>E8LYI4_9VIBR</name>
<protein>
    <submittedName>
        <fullName evidence="1">Uncharacterized protein</fullName>
    </submittedName>
</protein>
<evidence type="ECO:0000313" key="2">
    <source>
        <dbReference type="Proteomes" id="UP000004371"/>
    </source>
</evidence>
<dbReference type="Proteomes" id="UP000004371">
    <property type="component" value="Unassembled WGS sequence"/>
</dbReference>
<gene>
    <name evidence="1" type="ORF">VIBR0546_03025</name>
</gene>
<accession>E8LYI4</accession>
<dbReference type="OrthoDB" id="5881038at2"/>